<dbReference type="InterPro" id="IPR020422">
    <property type="entry name" value="TYR_PHOSPHATASE_DUAL_dom"/>
</dbReference>
<evidence type="ECO:0000259" key="17">
    <source>
        <dbReference type="PROSITE" id="PS50056"/>
    </source>
</evidence>
<evidence type="ECO:0000256" key="14">
    <source>
        <dbReference type="RuleBase" id="RU367103"/>
    </source>
</evidence>
<dbReference type="InterPro" id="IPR039044">
    <property type="entry name" value="Trm13"/>
</dbReference>
<comment type="function">
    <text evidence="14">tRNA methylase which 2'-O-methylates cytidine(4) in tRNA(Pro) and tRNA(Gly)(GCC), and adenosine(4) in tRNA(His).</text>
</comment>
<keyword evidence="10" id="KW-0904">Protein phosphatase</keyword>
<comment type="similarity">
    <text evidence="1 14">Belongs to the methyltransferase TRM13 family.</text>
</comment>
<dbReference type="SMART" id="SM00195">
    <property type="entry name" value="DSPc"/>
    <property type="match status" value="1"/>
</dbReference>
<keyword evidence="8" id="KW-0378">Hydrolase</keyword>
<organism evidence="19 20">
    <name type="scientific">Chrysophaeum taylorii</name>
    <dbReference type="NCBI Taxonomy" id="2483200"/>
    <lineage>
        <taxon>Eukaryota</taxon>
        <taxon>Sar</taxon>
        <taxon>Stramenopiles</taxon>
        <taxon>Ochrophyta</taxon>
        <taxon>Pelagophyceae</taxon>
        <taxon>Pelagomonadales</taxon>
        <taxon>Pelagomonadaceae</taxon>
        <taxon>Chrysophaeum</taxon>
    </lineage>
</organism>
<dbReference type="EC" id="2.1.1.225" evidence="14"/>
<dbReference type="GO" id="GO:0030488">
    <property type="term" value="P:tRNA methylation"/>
    <property type="evidence" value="ECO:0007669"/>
    <property type="project" value="InterPro"/>
</dbReference>
<evidence type="ECO:0000256" key="13">
    <source>
        <dbReference type="ARBA" id="ARBA00049393"/>
    </source>
</evidence>
<gene>
    <name evidence="19" type="ORF">CTAYLR_006661</name>
</gene>
<evidence type="ECO:0000256" key="11">
    <source>
        <dbReference type="ARBA" id="ARBA00048165"/>
    </source>
</evidence>
<dbReference type="CDD" id="cd14498">
    <property type="entry name" value="DSP"/>
    <property type="match status" value="1"/>
</dbReference>
<dbReference type="PROSITE" id="PS00383">
    <property type="entry name" value="TYR_PHOSPHATASE_1"/>
    <property type="match status" value="1"/>
</dbReference>
<feature type="domain" description="Tyrosine-protein phosphatase" evidence="16">
    <location>
        <begin position="384"/>
        <end position="538"/>
    </location>
</feature>
<evidence type="ECO:0000259" key="18">
    <source>
        <dbReference type="PROSITE" id="PS51800"/>
    </source>
</evidence>
<evidence type="ECO:0000256" key="9">
    <source>
        <dbReference type="ARBA" id="ARBA00022833"/>
    </source>
</evidence>
<dbReference type="GO" id="GO:0004721">
    <property type="term" value="F:phosphoprotein phosphatase activity"/>
    <property type="evidence" value="ECO:0007669"/>
    <property type="project" value="UniProtKB-KW"/>
</dbReference>
<dbReference type="InterPro" id="IPR000340">
    <property type="entry name" value="Dual-sp_phosphatase_cat-dom"/>
</dbReference>
<evidence type="ECO:0000256" key="15">
    <source>
        <dbReference type="SAM" id="MobiDB-lite"/>
    </source>
</evidence>
<dbReference type="PANTHER" id="PTHR12998:SF0">
    <property type="entry name" value="TRNA:M(4)X MODIFICATION ENZYME TRM13 HOMOLOG"/>
    <property type="match status" value="1"/>
</dbReference>
<evidence type="ECO:0000256" key="7">
    <source>
        <dbReference type="ARBA" id="ARBA00022771"/>
    </source>
</evidence>
<dbReference type="GO" id="GO:0106050">
    <property type="term" value="F:tRNA 2'-O-methyltransferase activity"/>
    <property type="evidence" value="ECO:0007669"/>
    <property type="project" value="UniProtKB-UniRule"/>
</dbReference>
<dbReference type="InterPro" id="IPR022776">
    <property type="entry name" value="TRM13/UPF0224_CHHC_Znf_dom"/>
</dbReference>
<evidence type="ECO:0000256" key="5">
    <source>
        <dbReference type="ARBA" id="ARBA00022694"/>
    </source>
</evidence>
<dbReference type="PROSITE" id="PS51800">
    <property type="entry name" value="ZF_CHHC_U11_48K"/>
    <property type="match status" value="1"/>
</dbReference>
<keyword evidence="6 14" id="KW-0479">Metal-binding</keyword>
<evidence type="ECO:0000259" key="16">
    <source>
        <dbReference type="PROSITE" id="PS50054"/>
    </source>
</evidence>
<keyword evidence="3 14" id="KW-0808">Transferase</keyword>
<evidence type="ECO:0000256" key="6">
    <source>
        <dbReference type="ARBA" id="ARBA00022723"/>
    </source>
</evidence>
<evidence type="ECO:0000313" key="19">
    <source>
        <dbReference type="EMBL" id="KAJ8603066.1"/>
    </source>
</evidence>
<dbReference type="InterPro" id="IPR029021">
    <property type="entry name" value="Prot-tyrosine_phosphatase-like"/>
</dbReference>
<protein>
    <recommendedName>
        <fullName evidence="14">tRNA:m(4)X modification enzyme TRM13</fullName>
        <ecNumber evidence="14">2.1.1.225</ecNumber>
    </recommendedName>
</protein>
<dbReference type="EMBL" id="JAQMWT010000361">
    <property type="protein sequence ID" value="KAJ8603066.1"/>
    <property type="molecule type" value="Genomic_DNA"/>
</dbReference>
<dbReference type="PANTHER" id="PTHR12998">
    <property type="entry name" value="TRNA:M(4)X MODIFICATION ENZYME TRM13 HOMOLOG"/>
    <property type="match status" value="1"/>
</dbReference>
<comment type="catalytic activity">
    <reaction evidence="11 14">
        <text>cytidine(4) in tRNA(Pro) + S-adenosyl-L-methionine = 2'-O-methylcytidine(4) in tRNA(Pro) + S-adenosyl-L-homocysteine + H(+)</text>
        <dbReference type="Rhea" id="RHEA:32767"/>
        <dbReference type="Rhea" id="RHEA-COMP:10397"/>
        <dbReference type="Rhea" id="RHEA-COMP:10398"/>
        <dbReference type="ChEBI" id="CHEBI:15378"/>
        <dbReference type="ChEBI" id="CHEBI:57856"/>
        <dbReference type="ChEBI" id="CHEBI:59789"/>
        <dbReference type="ChEBI" id="CHEBI:74495"/>
        <dbReference type="ChEBI" id="CHEBI:82748"/>
        <dbReference type="EC" id="2.1.1.225"/>
    </reaction>
</comment>
<dbReference type="AlphaFoldDB" id="A0AAD7UDF5"/>
<feature type="region of interest" description="Disordered" evidence="15">
    <location>
        <begin position="670"/>
        <end position="697"/>
    </location>
</feature>
<dbReference type="InterPro" id="IPR000387">
    <property type="entry name" value="Tyr_Pase_dom"/>
</dbReference>
<keyword evidence="7 14" id="KW-0863">Zinc-finger</keyword>
<feature type="domain" description="Tyrosine specific protein phosphatases" evidence="17">
    <location>
        <begin position="459"/>
        <end position="519"/>
    </location>
</feature>
<dbReference type="Gene3D" id="3.90.190.10">
    <property type="entry name" value="Protein tyrosine phosphatase superfamily"/>
    <property type="match status" value="1"/>
</dbReference>
<evidence type="ECO:0000256" key="1">
    <source>
        <dbReference type="ARBA" id="ARBA00005265"/>
    </source>
</evidence>
<dbReference type="Pfam" id="PF05206">
    <property type="entry name" value="TRM13"/>
    <property type="match status" value="1"/>
</dbReference>
<evidence type="ECO:0000256" key="4">
    <source>
        <dbReference type="ARBA" id="ARBA00022691"/>
    </source>
</evidence>
<dbReference type="InterPro" id="IPR007871">
    <property type="entry name" value="Methyltransferase_TRM13"/>
</dbReference>
<sequence>MDRAKRRAAKRALAAARRADAGAAPPSGVCGVWLERKQRWCSLPAEPGCALCRTHDGAERVACPVDGSHTVARSKLEAHVKICNATKIEAARATQPWFAAGANGGGAGDLGDRGSDDAGASVDEVAAAVADVDISGDVVVLEAAVPTRAARHEVQARAIVAALGNELEDDVAFVDLGGGRAGLASAARAASPAAPIAVIEREKPRFKFDGQLRRDGDFERVHCDLRDVRLDGINVLSGCRSIVGLAKHLCGNATDLALKALVANPGVAAIAIATCCHHRCDWGDYVGRDHFPKHPRYFHAVAKLSSWASVPHAKPPQEEGEEESASTAAAAEALRAKRLLGRRCKRVIDRGRLEYLRRNGFPSATEWRETEAEDERFLPTIEAEASEIVEGLFLGSEANAMDVVWLKVTGISKILTINSYPVRPATNPHLSESLKGWFKENVEHSYLEALDSPTQLILEHFQPALDFIGAALDAKKRVLVHCGRGISRSATLVIAALMDRDRLSYTQAFALVSAKRPSIYPNVGFQIQLCLFEREKFDAARRGVDLAREIAISIDRVLANVEELMDAMFDDERPRDEPERWMDFGFFVQNCREYLGHVDIGLPLETLAKAQDVARRLQNLEIVFEGAGVATAARVGRVLDVWQTLQHRMSASPGALPRVDLASYVSVLKDGDEPTDASRREDSDTVDPPEAKRRREK</sequence>
<keyword evidence="9 14" id="KW-0862">Zinc</keyword>
<keyword evidence="4 14" id="KW-0949">S-adenosyl-L-methionine</keyword>
<dbReference type="InterPro" id="IPR016130">
    <property type="entry name" value="Tyr_Pase_AS"/>
</dbReference>
<dbReference type="Pfam" id="PF00782">
    <property type="entry name" value="DSPc"/>
    <property type="match status" value="1"/>
</dbReference>
<keyword evidence="5 14" id="KW-0819">tRNA processing</keyword>
<dbReference type="GO" id="GO:0008270">
    <property type="term" value="F:zinc ion binding"/>
    <property type="evidence" value="ECO:0007669"/>
    <property type="project" value="UniProtKB-KW"/>
</dbReference>
<evidence type="ECO:0000313" key="20">
    <source>
        <dbReference type="Proteomes" id="UP001230188"/>
    </source>
</evidence>
<name>A0AAD7UDF5_9STRA</name>
<dbReference type="Pfam" id="PF05253">
    <property type="entry name" value="zf-U11-48K"/>
    <property type="match status" value="1"/>
</dbReference>
<comment type="catalytic activity">
    <reaction evidence="12 14">
        <text>cytidine(4) in tRNA(Gly)(GCC) + S-adenosyl-L-methionine = 2'-O-methylcytidine(4) in tRNA(Gly)(GCC) + S-adenosyl-L-homocysteine + H(+)</text>
        <dbReference type="Rhea" id="RHEA:43192"/>
        <dbReference type="Rhea" id="RHEA-COMP:10399"/>
        <dbReference type="Rhea" id="RHEA-COMP:10400"/>
        <dbReference type="ChEBI" id="CHEBI:15378"/>
        <dbReference type="ChEBI" id="CHEBI:57856"/>
        <dbReference type="ChEBI" id="CHEBI:59789"/>
        <dbReference type="ChEBI" id="CHEBI:74495"/>
        <dbReference type="ChEBI" id="CHEBI:82748"/>
        <dbReference type="EC" id="2.1.1.225"/>
    </reaction>
</comment>
<dbReference type="PROSITE" id="PS50056">
    <property type="entry name" value="TYR_PHOSPHATASE_2"/>
    <property type="match status" value="1"/>
</dbReference>
<evidence type="ECO:0000256" key="10">
    <source>
        <dbReference type="ARBA" id="ARBA00022912"/>
    </source>
</evidence>
<accession>A0AAD7UDF5</accession>
<keyword evidence="20" id="KW-1185">Reference proteome</keyword>
<evidence type="ECO:0000256" key="2">
    <source>
        <dbReference type="ARBA" id="ARBA00022603"/>
    </source>
</evidence>
<keyword evidence="2 14" id="KW-0489">Methyltransferase</keyword>
<feature type="domain" description="CHHC U11-48K-type" evidence="18">
    <location>
        <begin position="60"/>
        <end position="87"/>
    </location>
</feature>
<dbReference type="SUPFAM" id="SSF52799">
    <property type="entry name" value="(Phosphotyrosine protein) phosphatases II"/>
    <property type="match status" value="1"/>
</dbReference>
<comment type="caution">
    <text evidence="19">The sequence shown here is derived from an EMBL/GenBank/DDBJ whole genome shotgun (WGS) entry which is preliminary data.</text>
</comment>
<comment type="catalytic activity">
    <reaction evidence="13 14">
        <text>adenosine(4) in tRNA(His) + S-adenosyl-L-methionine = 2'-O-methyladenosine(4) in tRNA(His) + S-adenosyl-L-homocysteine + H(+)</text>
        <dbReference type="Rhea" id="RHEA:43196"/>
        <dbReference type="Rhea" id="RHEA-COMP:10401"/>
        <dbReference type="Rhea" id="RHEA-COMP:10402"/>
        <dbReference type="ChEBI" id="CHEBI:15378"/>
        <dbReference type="ChEBI" id="CHEBI:57856"/>
        <dbReference type="ChEBI" id="CHEBI:59789"/>
        <dbReference type="ChEBI" id="CHEBI:74411"/>
        <dbReference type="ChEBI" id="CHEBI:74477"/>
        <dbReference type="EC" id="2.1.1.225"/>
    </reaction>
</comment>
<dbReference type="Proteomes" id="UP001230188">
    <property type="component" value="Unassembled WGS sequence"/>
</dbReference>
<proteinExistence type="inferred from homology"/>
<dbReference type="PROSITE" id="PS50054">
    <property type="entry name" value="TYR_PHOSPHATASE_DUAL"/>
    <property type="match status" value="1"/>
</dbReference>
<evidence type="ECO:0000256" key="8">
    <source>
        <dbReference type="ARBA" id="ARBA00022801"/>
    </source>
</evidence>
<reference evidence="19" key="1">
    <citation type="submission" date="2023-01" db="EMBL/GenBank/DDBJ databases">
        <title>Metagenome sequencing of chrysophaentin producing Chrysophaeum taylorii.</title>
        <authorList>
            <person name="Davison J."/>
            <person name="Bewley C."/>
        </authorList>
    </citation>
    <scope>NUCLEOTIDE SEQUENCE</scope>
    <source>
        <strain evidence="19">NIES-1699</strain>
    </source>
</reference>
<evidence type="ECO:0000256" key="12">
    <source>
        <dbReference type="ARBA" id="ARBA00048635"/>
    </source>
</evidence>
<evidence type="ECO:0000256" key="3">
    <source>
        <dbReference type="ARBA" id="ARBA00022679"/>
    </source>
</evidence>